<feature type="compositionally biased region" description="Basic and acidic residues" evidence="10">
    <location>
        <begin position="144"/>
        <end position="154"/>
    </location>
</feature>
<evidence type="ECO:0000256" key="1">
    <source>
        <dbReference type="ARBA" id="ARBA00004245"/>
    </source>
</evidence>
<dbReference type="PROSITE" id="PS50294">
    <property type="entry name" value="WD_REPEATS_REGION"/>
    <property type="match status" value="1"/>
</dbReference>
<dbReference type="CTD" id="2009"/>
<evidence type="ECO:0000256" key="2">
    <source>
        <dbReference type="ARBA" id="ARBA00006489"/>
    </source>
</evidence>
<dbReference type="PANTHER" id="PTHR13720:SF22">
    <property type="entry name" value="ECHINODERM MICROTUBULE-ASSOCIATED PROTEIN-LIKE 1"/>
    <property type="match status" value="1"/>
</dbReference>
<dbReference type="PROSITE" id="PS50082">
    <property type="entry name" value="WD_REPEATS_2"/>
    <property type="match status" value="2"/>
</dbReference>
<dbReference type="FunFam" id="2.130.10.10:FF:000005">
    <property type="entry name" value="Putative echinoderm microtubule-associated protein-like 1"/>
    <property type="match status" value="1"/>
</dbReference>
<dbReference type="SUPFAM" id="SSF50978">
    <property type="entry name" value="WD40 repeat-like"/>
    <property type="match status" value="2"/>
</dbReference>
<feature type="repeat" description="WD" evidence="8">
    <location>
        <begin position="520"/>
        <end position="551"/>
    </location>
</feature>
<dbReference type="FunFam" id="2.130.10.10:FF:002220">
    <property type="entry name" value="EMAP-like 3"/>
    <property type="match status" value="1"/>
</dbReference>
<keyword evidence="6" id="KW-0677">Repeat</keyword>
<reference evidence="13" key="1">
    <citation type="submission" date="2025-08" db="UniProtKB">
        <authorList>
            <consortium name="RefSeq"/>
        </authorList>
    </citation>
    <scope>IDENTIFICATION</scope>
    <source>
        <tissue evidence="13">Spleen</tissue>
    </source>
</reference>
<dbReference type="InterPro" id="IPR015943">
    <property type="entry name" value="WD40/YVTN_repeat-like_dom_sf"/>
</dbReference>
<proteinExistence type="inferred from homology"/>
<dbReference type="GO" id="GO:0072686">
    <property type="term" value="C:mitotic spindle"/>
    <property type="evidence" value="ECO:0007669"/>
    <property type="project" value="TreeGrafter"/>
</dbReference>
<evidence type="ECO:0000256" key="9">
    <source>
        <dbReference type="SAM" id="Coils"/>
    </source>
</evidence>
<evidence type="ECO:0000256" key="4">
    <source>
        <dbReference type="ARBA" id="ARBA00022574"/>
    </source>
</evidence>
<keyword evidence="7" id="KW-0206">Cytoskeleton</keyword>
<evidence type="ECO:0000313" key="12">
    <source>
        <dbReference type="Proteomes" id="UP000245320"/>
    </source>
</evidence>
<organism evidence="12 13">
    <name type="scientific">Tursiops truncatus</name>
    <name type="common">Atlantic bottle-nosed dolphin</name>
    <name type="synonym">Delphinus truncatus</name>
    <dbReference type="NCBI Taxonomy" id="9739"/>
    <lineage>
        <taxon>Eukaryota</taxon>
        <taxon>Metazoa</taxon>
        <taxon>Chordata</taxon>
        <taxon>Craniata</taxon>
        <taxon>Vertebrata</taxon>
        <taxon>Euteleostomi</taxon>
        <taxon>Mammalia</taxon>
        <taxon>Eutheria</taxon>
        <taxon>Laurasiatheria</taxon>
        <taxon>Artiodactyla</taxon>
        <taxon>Whippomorpha</taxon>
        <taxon>Cetacea</taxon>
        <taxon>Odontoceti</taxon>
        <taxon>Delphinidae</taxon>
        <taxon>Tursiops</taxon>
    </lineage>
</organism>
<feature type="coiled-coil region" evidence="9">
    <location>
        <begin position="31"/>
        <end position="72"/>
    </location>
</feature>
<keyword evidence="12" id="KW-1185">Reference proteome</keyword>
<protein>
    <submittedName>
        <fullName evidence="13">Echinoderm microtubule-associated protein-like 1 isoform X3</fullName>
    </submittedName>
</protein>
<feature type="repeat" description="WD" evidence="8">
    <location>
        <begin position="632"/>
        <end position="667"/>
    </location>
</feature>
<dbReference type="PANTHER" id="PTHR13720">
    <property type="entry name" value="WD-40 REPEAT PROTEIN"/>
    <property type="match status" value="1"/>
</dbReference>
<dbReference type="InterPro" id="IPR050630">
    <property type="entry name" value="WD_repeat_EMAP"/>
</dbReference>
<dbReference type="Pfam" id="PF03451">
    <property type="entry name" value="HELP"/>
    <property type="match status" value="1"/>
</dbReference>
<accession>A0A6J3QWH8</accession>
<dbReference type="CDD" id="cd21947">
    <property type="entry name" value="TD_EMAP1"/>
    <property type="match status" value="1"/>
</dbReference>
<feature type="region of interest" description="Disordered" evidence="10">
    <location>
        <begin position="99"/>
        <end position="180"/>
    </location>
</feature>
<dbReference type="InterPro" id="IPR055442">
    <property type="entry name" value="Beta-prop_EML-like_2nd"/>
</dbReference>
<evidence type="ECO:0000256" key="3">
    <source>
        <dbReference type="ARBA" id="ARBA00022490"/>
    </source>
</evidence>
<feature type="compositionally biased region" description="Polar residues" evidence="10">
    <location>
        <begin position="127"/>
        <end position="139"/>
    </location>
</feature>
<name>A0A6J3QWH8_TURTR</name>
<feature type="compositionally biased region" description="Low complexity" evidence="10">
    <location>
        <begin position="157"/>
        <end position="169"/>
    </location>
</feature>
<evidence type="ECO:0000313" key="13">
    <source>
        <dbReference type="RefSeq" id="XP_033706514.1"/>
    </source>
</evidence>
<keyword evidence="5" id="KW-0493">Microtubule</keyword>
<dbReference type="InterPro" id="IPR005108">
    <property type="entry name" value="HELP"/>
</dbReference>
<dbReference type="GO" id="GO:0008017">
    <property type="term" value="F:microtubule binding"/>
    <property type="evidence" value="ECO:0007669"/>
    <property type="project" value="TreeGrafter"/>
</dbReference>
<keyword evidence="9" id="KW-0175">Coiled coil</keyword>
<feature type="domain" description="EML-like second beta-propeller" evidence="11">
    <location>
        <begin position="445"/>
        <end position="666"/>
    </location>
</feature>
<evidence type="ECO:0000259" key="11">
    <source>
        <dbReference type="Pfam" id="PF23414"/>
    </source>
</evidence>
<comment type="similarity">
    <text evidence="2">Belongs to the WD repeat EMAP family.</text>
</comment>
<dbReference type="Pfam" id="PF23414">
    <property type="entry name" value="Beta-prop_EML_2"/>
    <property type="match status" value="1"/>
</dbReference>
<dbReference type="AlphaFoldDB" id="A0A6J3QWH8"/>
<evidence type="ECO:0000256" key="5">
    <source>
        <dbReference type="ARBA" id="ARBA00022701"/>
    </source>
</evidence>
<dbReference type="GO" id="GO:0000226">
    <property type="term" value="P:microtubule cytoskeleton organization"/>
    <property type="evidence" value="ECO:0007669"/>
    <property type="project" value="TreeGrafter"/>
</dbReference>
<dbReference type="Proteomes" id="UP000245320">
    <property type="component" value="Chromosome 2"/>
</dbReference>
<sequence>MEDGFSSYSSLYDTSSLLQFCNDDSASAASSMEVTDRIASLEQKVQMQEDDIQLLKSALADVVRRLNITEEQQAVLNRKGPTKARPLVQTLPLRTTVNNGTVVPKKASGSLPAPSGARKETAVPATAKSTIKRTSSSERVSPGGRRESYGDSKGNRNRTGSTSSSSSGKKNSESKPKEPVFSAEEGYVKMFLRGRPVTMHMPKDQVDSYSLEAKVELPTKRLKLEWVYGYRGRDCRNNLYLLPTGETVYFIASVVVLYNVEEQLQRHYTGHNDDVKCLAVHPDRITIATGQVAGTSKDGKQLPPNVRIWDSVTLNTLHVIGIGFFDRAVTCIAFSKSNGGSNLCAVDDSNDHVLSVWDWQKEERLADVKCSNEAVFAADFHPTDTNIIVTCGKSHLYFWTLEGSSLIKKQGLFEKQEKPKFVLCVTFSENGDTITGDSSGNILVWGKGSVVAVGTLTGRWFVFDTETKDLVTVHTDGNEQLSVMRYSPDGNFLAIGSHDNCIYIYGVSDNGRKYARVGKCSGHSSFITHLDWSVNSQFLMSNSGDYEILYWIPSACKQVVSVETTRDIEWATYTCTLGFHVFGVWPEGSDGTDINAACRAHEKKLLSTGDDFGKVHLFSYPCSQFRAPSHVYSGHSSHVTNVDFLCDDSHLISTGGKDTSIMQWRVI</sequence>
<evidence type="ECO:0000256" key="10">
    <source>
        <dbReference type="SAM" id="MobiDB-lite"/>
    </source>
</evidence>
<dbReference type="SMART" id="SM00320">
    <property type="entry name" value="WD40"/>
    <property type="match status" value="7"/>
</dbReference>
<evidence type="ECO:0000256" key="7">
    <source>
        <dbReference type="ARBA" id="ARBA00023212"/>
    </source>
</evidence>
<dbReference type="GO" id="GO:0005874">
    <property type="term" value="C:microtubule"/>
    <property type="evidence" value="ECO:0007669"/>
    <property type="project" value="UniProtKB-KW"/>
</dbReference>
<dbReference type="Gene3D" id="2.130.10.10">
    <property type="entry name" value="YVTN repeat-like/Quinoprotein amine dehydrogenase"/>
    <property type="match status" value="2"/>
</dbReference>
<dbReference type="InterPro" id="IPR001680">
    <property type="entry name" value="WD40_rpt"/>
</dbReference>
<comment type="subcellular location">
    <subcellularLocation>
        <location evidence="1">Cytoplasm</location>
        <location evidence="1">Cytoskeleton</location>
    </subcellularLocation>
</comment>
<keyword evidence="4 8" id="KW-0853">WD repeat</keyword>
<keyword evidence="3" id="KW-0963">Cytoplasm</keyword>
<evidence type="ECO:0000256" key="8">
    <source>
        <dbReference type="PROSITE-ProRule" id="PRU00221"/>
    </source>
</evidence>
<dbReference type="RefSeq" id="XP_033706514.1">
    <property type="nucleotide sequence ID" value="XM_033850623.1"/>
</dbReference>
<dbReference type="Pfam" id="PF00400">
    <property type="entry name" value="WD40"/>
    <property type="match status" value="1"/>
</dbReference>
<evidence type="ECO:0000256" key="6">
    <source>
        <dbReference type="ARBA" id="ARBA00022737"/>
    </source>
</evidence>
<gene>
    <name evidence="13" type="primary">EML1</name>
</gene>
<dbReference type="InterPro" id="IPR036322">
    <property type="entry name" value="WD40_repeat_dom_sf"/>
</dbReference>